<accession>A0ABV9B1P8</accession>
<dbReference type="Proteomes" id="UP001595839">
    <property type="component" value="Unassembled WGS sequence"/>
</dbReference>
<evidence type="ECO:0000313" key="1">
    <source>
        <dbReference type="EMBL" id="MFC4505590.1"/>
    </source>
</evidence>
<reference evidence="2" key="1">
    <citation type="journal article" date="2019" name="Int. J. Syst. Evol. Microbiol.">
        <title>The Global Catalogue of Microorganisms (GCM) 10K type strain sequencing project: providing services to taxonomists for standard genome sequencing and annotation.</title>
        <authorList>
            <consortium name="The Broad Institute Genomics Platform"/>
            <consortium name="The Broad Institute Genome Sequencing Center for Infectious Disease"/>
            <person name="Wu L."/>
            <person name="Ma J."/>
        </authorList>
    </citation>
    <scope>NUCLEOTIDE SEQUENCE [LARGE SCALE GENOMIC DNA]</scope>
    <source>
        <strain evidence="2">CGMCC 4.7177</strain>
    </source>
</reference>
<keyword evidence="2" id="KW-1185">Reference proteome</keyword>
<sequence>MLTIRYPRDSTALVSAKRTARSPALASASRESLLWSLSVLR</sequence>
<name>A0ABV9B1P8_9ACTN</name>
<evidence type="ECO:0000313" key="2">
    <source>
        <dbReference type="Proteomes" id="UP001595839"/>
    </source>
</evidence>
<dbReference type="EMBL" id="JBHSFK010000035">
    <property type="protein sequence ID" value="MFC4505590.1"/>
    <property type="molecule type" value="Genomic_DNA"/>
</dbReference>
<protein>
    <submittedName>
        <fullName evidence="1">Uncharacterized protein</fullName>
    </submittedName>
</protein>
<gene>
    <name evidence="1" type="ORF">ACFPIH_40050</name>
</gene>
<dbReference type="RefSeq" id="WP_381182861.1">
    <property type="nucleotide sequence ID" value="NZ_JBHSFK010000035.1"/>
</dbReference>
<organism evidence="1 2">
    <name type="scientific">Streptomyces vulcanius</name>
    <dbReference type="NCBI Taxonomy" id="1441876"/>
    <lineage>
        <taxon>Bacteria</taxon>
        <taxon>Bacillati</taxon>
        <taxon>Actinomycetota</taxon>
        <taxon>Actinomycetes</taxon>
        <taxon>Kitasatosporales</taxon>
        <taxon>Streptomycetaceae</taxon>
        <taxon>Streptomyces</taxon>
    </lineage>
</organism>
<comment type="caution">
    <text evidence="1">The sequence shown here is derived from an EMBL/GenBank/DDBJ whole genome shotgun (WGS) entry which is preliminary data.</text>
</comment>
<proteinExistence type="predicted"/>